<feature type="domain" description="Peptidase C1A papain C-terminal" evidence="4">
    <location>
        <begin position="76"/>
        <end position="342"/>
    </location>
</feature>
<dbReference type="EMBL" id="HBGT01011132">
    <property type="protein sequence ID" value="CAD9405549.1"/>
    <property type="molecule type" value="Transcribed_RNA"/>
</dbReference>
<dbReference type="InterPro" id="IPR025660">
    <property type="entry name" value="Pept_his_AS"/>
</dbReference>
<proteinExistence type="inferred from homology"/>
<evidence type="ECO:0000259" key="4">
    <source>
        <dbReference type="SMART" id="SM00645"/>
    </source>
</evidence>
<dbReference type="PROSITE" id="PS00639">
    <property type="entry name" value="THIOL_PROTEASE_HIS"/>
    <property type="match status" value="1"/>
</dbReference>
<dbReference type="PRINTS" id="PR00705">
    <property type="entry name" value="PAPAIN"/>
</dbReference>
<name>A0A7S2BSM0_9STRA</name>
<reference evidence="5" key="1">
    <citation type="submission" date="2021-01" db="EMBL/GenBank/DDBJ databases">
        <authorList>
            <person name="Corre E."/>
            <person name="Pelletier E."/>
            <person name="Niang G."/>
            <person name="Scheremetjew M."/>
            <person name="Finn R."/>
            <person name="Kale V."/>
            <person name="Holt S."/>
            <person name="Cochrane G."/>
            <person name="Meng A."/>
            <person name="Brown T."/>
            <person name="Cohen L."/>
        </authorList>
    </citation>
    <scope>NUCLEOTIDE SEQUENCE</scope>
    <source>
        <strain evidence="5">RCC1693</strain>
    </source>
</reference>
<dbReference type="Gene3D" id="3.90.70.10">
    <property type="entry name" value="Cysteine proteinases"/>
    <property type="match status" value="1"/>
</dbReference>
<dbReference type="PANTHER" id="PTHR12411">
    <property type="entry name" value="CYSTEINE PROTEASE FAMILY C1-RELATED"/>
    <property type="match status" value="1"/>
</dbReference>
<dbReference type="Pfam" id="PF00112">
    <property type="entry name" value="Peptidase_C1"/>
    <property type="match status" value="1"/>
</dbReference>
<dbReference type="GO" id="GO:0008234">
    <property type="term" value="F:cysteine-type peptidase activity"/>
    <property type="evidence" value="ECO:0007669"/>
    <property type="project" value="InterPro"/>
</dbReference>
<dbReference type="InterPro" id="IPR000169">
    <property type="entry name" value="Pept_cys_AS"/>
</dbReference>
<evidence type="ECO:0000256" key="1">
    <source>
        <dbReference type="ARBA" id="ARBA00008455"/>
    </source>
</evidence>
<protein>
    <recommendedName>
        <fullName evidence="4">Peptidase C1A papain C-terminal domain-containing protein</fullName>
    </recommendedName>
</protein>
<keyword evidence="2" id="KW-0865">Zymogen</keyword>
<dbReference type="PROSITE" id="PS00139">
    <property type="entry name" value="THIOL_PROTEASE_CYS"/>
    <property type="match status" value="1"/>
</dbReference>
<dbReference type="SMART" id="SM00645">
    <property type="entry name" value="Pept_C1"/>
    <property type="match status" value="1"/>
</dbReference>
<dbReference type="InterPro" id="IPR000668">
    <property type="entry name" value="Peptidase_C1A_C"/>
</dbReference>
<organism evidence="5">
    <name type="scientific">Florenciella parvula</name>
    <dbReference type="NCBI Taxonomy" id="236787"/>
    <lineage>
        <taxon>Eukaryota</taxon>
        <taxon>Sar</taxon>
        <taxon>Stramenopiles</taxon>
        <taxon>Ochrophyta</taxon>
        <taxon>Dictyochophyceae</taxon>
        <taxon>Florenciellales</taxon>
        <taxon>Florenciella</taxon>
    </lineage>
</organism>
<dbReference type="SUPFAM" id="SSF54001">
    <property type="entry name" value="Cysteine proteinases"/>
    <property type="match status" value="1"/>
</dbReference>
<dbReference type="InterPro" id="IPR038765">
    <property type="entry name" value="Papain-like_cys_pep_sf"/>
</dbReference>
<dbReference type="PROSITE" id="PS00640">
    <property type="entry name" value="THIOL_PROTEASE_ASN"/>
    <property type="match status" value="1"/>
</dbReference>
<dbReference type="InterPro" id="IPR025661">
    <property type="entry name" value="Pept_asp_AS"/>
</dbReference>
<evidence type="ECO:0000256" key="2">
    <source>
        <dbReference type="ARBA" id="ARBA00023145"/>
    </source>
</evidence>
<gene>
    <name evidence="5" type="ORF">FPAR1323_LOCUS6098</name>
</gene>
<evidence type="ECO:0000313" key="5">
    <source>
        <dbReference type="EMBL" id="CAD9405549.1"/>
    </source>
</evidence>
<sequence>MSVGAFSSLAESINAMGTTWKAAIPTRFSNMDQVKQLCGAWRPQDPEWPTDLVEDPRATDELARLDKLVQSQSLDIPDNYSVIEEYGAQCTVLGHVRDQANCGSCWAFSATEAFEGSKCIYDGLDIMYSAQDITGCCTGAACGYSGGCVAGSANAAMSYITVMHQGVVTGGDFNGTFDSGCKDYALSPCTHISGEETDEYPLCSHDEPTATCVTECDADYGGPSYASDKTEGPKGATGYPLGVGGSADRVPNIQAALMEYGPLSATFTVYEDFVYYESGIYQHVDGEALGGHAILLTGWGTEDGVDYWTVKNSWNPTWGEDGFFRILRGTDEVGIEYTVYGMSFS</sequence>
<dbReference type="AlphaFoldDB" id="A0A7S2BSM0"/>
<dbReference type="GO" id="GO:0006508">
    <property type="term" value="P:proteolysis"/>
    <property type="evidence" value="ECO:0007669"/>
    <property type="project" value="InterPro"/>
</dbReference>
<comment type="similarity">
    <text evidence="1">Belongs to the peptidase C1 family.</text>
</comment>
<accession>A0A7S2BSM0</accession>
<dbReference type="InterPro" id="IPR013128">
    <property type="entry name" value="Peptidase_C1A"/>
</dbReference>
<keyword evidence="3" id="KW-1015">Disulfide bond</keyword>
<evidence type="ECO:0000256" key="3">
    <source>
        <dbReference type="ARBA" id="ARBA00023157"/>
    </source>
</evidence>